<proteinExistence type="predicted"/>
<dbReference type="PROSITE" id="PS51462">
    <property type="entry name" value="NUDIX"/>
    <property type="match status" value="1"/>
</dbReference>
<evidence type="ECO:0000259" key="2">
    <source>
        <dbReference type="PROSITE" id="PS51462"/>
    </source>
</evidence>
<feature type="domain" description="Nudix hydrolase" evidence="2">
    <location>
        <begin position="190"/>
        <end position="344"/>
    </location>
</feature>
<organism evidence="3 4">
    <name type="scientific">Cardiosporidium cionae</name>
    <dbReference type="NCBI Taxonomy" id="476202"/>
    <lineage>
        <taxon>Eukaryota</taxon>
        <taxon>Sar</taxon>
        <taxon>Alveolata</taxon>
        <taxon>Apicomplexa</taxon>
        <taxon>Aconoidasida</taxon>
        <taxon>Nephromycida</taxon>
        <taxon>Cardiosporidium</taxon>
    </lineage>
</organism>
<evidence type="ECO:0000313" key="4">
    <source>
        <dbReference type="Proteomes" id="UP000823046"/>
    </source>
</evidence>
<dbReference type="Gene3D" id="3.90.79.10">
    <property type="entry name" value="Nucleoside Triphosphate Pyrophosphohydrolase"/>
    <property type="match status" value="1"/>
</dbReference>
<feature type="chain" id="PRO_5046496366" evidence="1">
    <location>
        <begin position="22"/>
        <end position="393"/>
    </location>
</feature>
<accession>A0ABQ7J8H3</accession>
<evidence type="ECO:0000313" key="3">
    <source>
        <dbReference type="EMBL" id="KAF8820298.1"/>
    </source>
</evidence>
<feature type="signal peptide" evidence="1">
    <location>
        <begin position="1"/>
        <end position="21"/>
    </location>
</feature>
<evidence type="ECO:0000256" key="1">
    <source>
        <dbReference type="SAM" id="SignalP"/>
    </source>
</evidence>
<dbReference type="PANTHER" id="PTHR13030">
    <property type="entry name" value="NUDIX HYDROLASE"/>
    <property type="match status" value="1"/>
</dbReference>
<gene>
    <name evidence="3" type="ORF">IE077_003317</name>
</gene>
<dbReference type="Pfam" id="PF00293">
    <property type="entry name" value="NUDIX"/>
    <property type="match status" value="1"/>
</dbReference>
<keyword evidence="4" id="KW-1185">Reference proteome</keyword>
<dbReference type="InterPro" id="IPR000086">
    <property type="entry name" value="NUDIX_hydrolase_dom"/>
</dbReference>
<protein>
    <submittedName>
        <fullName evidence="3">Nudix -type motif 9 isoform a family protein</fullName>
    </submittedName>
</protein>
<dbReference type="EMBL" id="JADAQX010000425">
    <property type="protein sequence ID" value="KAF8820298.1"/>
    <property type="molecule type" value="Genomic_DNA"/>
</dbReference>
<dbReference type="PANTHER" id="PTHR13030:SF8">
    <property type="entry name" value="ADP-RIBOSE PYROPHOSPHATASE, MITOCHONDRIAL"/>
    <property type="match status" value="1"/>
</dbReference>
<dbReference type="SUPFAM" id="SSF55811">
    <property type="entry name" value="Nudix"/>
    <property type="match status" value="1"/>
</dbReference>
<dbReference type="InterPro" id="IPR015797">
    <property type="entry name" value="NUDIX_hydrolase-like_dom_sf"/>
</dbReference>
<sequence length="393" mass="44652">MYCSLRYFSSTLLTFLSMSASSEVASFELSLYQKLFVARALPDSPLALSFRLFPSRYNAILDYAGELWNGEKQARQKFMKRNADISSIPPNSEDPCFVDWMSMLPEKNRRPYADPNDPLNCHLQGTYCFDESSMERISVEKQVLERMVPKLEIPVYTVPRDSKGFPMNPQFNKKCKTGVYGRGVLGKWGPNHAGDALVTRRNPVTQKLQILLIKRGDSSGKFAFPGGFANPGEFSIPIVTIIREFLEEVIGTVEHSDLKSLTIHSLKDIFGDFRWIPEEGKLFFTDSTKINWGKPVYAGIVEDERNTENAWIETLALHWHIPEPHASTIKLSAGDDAILNSAHFYDIWGDNVLARYKVEPLTNLFASHSRILRRLLEQSFPDEIISSNQSTLQ</sequence>
<keyword evidence="1" id="KW-0732">Signal</keyword>
<name>A0ABQ7J8H3_9APIC</name>
<dbReference type="Proteomes" id="UP000823046">
    <property type="component" value="Unassembled WGS sequence"/>
</dbReference>
<dbReference type="InterPro" id="IPR039989">
    <property type="entry name" value="NUDT9"/>
</dbReference>
<comment type="caution">
    <text evidence="3">The sequence shown here is derived from an EMBL/GenBank/DDBJ whole genome shotgun (WGS) entry which is preliminary data.</text>
</comment>
<reference evidence="3 4" key="1">
    <citation type="journal article" date="2020" name="bioRxiv">
        <title>Metabolic contributions of an alphaproteobacterial endosymbiont in the apicomplexan Cardiosporidium cionae.</title>
        <authorList>
            <person name="Hunter E.S."/>
            <person name="Paight C.J."/>
            <person name="Lane C.E."/>
        </authorList>
    </citation>
    <scope>NUCLEOTIDE SEQUENCE [LARGE SCALE GENOMIC DNA]</scope>
    <source>
        <strain evidence="3">ESH_2018</strain>
    </source>
</reference>